<dbReference type="OrthoDB" id="10003767at2759"/>
<keyword evidence="2" id="KW-0808">Transferase</keyword>
<organism evidence="2 3">
    <name type="scientific">Aspergillus avenaceus</name>
    <dbReference type="NCBI Taxonomy" id="36643"/>
    <lineage>
        <taxon>Eukaryota</taxon>
        <taxon>Fungi</taxon>
        <taxon>Dikarya</taxon>
        <taxon>Ascomycota</taxon>
        <taxon>Pezizomycotina</taxon>
        <taxon>Eurotiomycetes</taxon>
        <taxon>Eurotiomycetidae</taxon>
        <taxon>Eurotiales</taxon>
        <taxon>Aspergillaceae</taxon>
        <taxon>Aspergillus</taxon>
        <taxon>Aspergillus subgen. Circumdati</taxon>
    </lineage>
</organism>
<dbReference type="Gene3D" id="3.90.1200.10">
    <property type="match status" value="1"/>
</dbReference>
<dbReference type="PANTHER" id="PTHR21310">
    <property type="entry name" value="AMINOGLYCOSIDE PHOSPHOTRANSFERASE-RELATED-RELATED"/>
    <property type="match status" value="1"/>
</dbReference>
<keyword evidence="2" id="KW-0418">Kinase</keyword>
<name>A0A5N6THS5_ASPAV</name>
<evidence type="ECO:0000313" key="3">
    <source>
        <dbReference type="Proteomes" id="UP000325780"/>
    </source>
</evidence>
<dbReference type="InterPro" id="IPR011009">
    <property type="entry name" value="Kinase-like_dom_sf"/>
</dbReference>
<dbReference type="Pfam" id="PF01636">
    <property type="entry name" value="APH"/>
    <property type="match status" value="1"/>
</dbReference>
<protein>
    <submittedName>
        <fullName evidence="2">Kinase-like domain-containing protein</fullName>
    </submittedName>
</protein>
<accession>A0A5N6THS5</accession>
<dbReference type="InterPro" id="IPR051678">
    <property type="entry name" value="AGP_Transferase"/>
</dbReference>
<sequence>MYLTYIRLQNTAYTEVMDVTCKPWALAIKIPIKGEALSLDLLFNSYLIPFQYFTTFCARWISIIMDEELSDDSRPRESDKNPSPVLPFTLDLLSSWATTIRKRITVQKSPESENIAPVECTEVLSPMFGSFNIVIPLRYSDGTQWAVRIPQDVSSDNSDESAVQAFVSEALTMRLLKRETTIPVPSIHEYDASFDNALQHPFMLMDFIDGRLLPQVWFDSSIPKETLETRRLRTLDDLADAMVQLEKFTFSQCGSPVFDPQGHVSGIGSVRTLDIAATLAADSIDPNLTCDLGPFNDPRSYFLSVLNRRDSPPNNFGRGVYCLLRLFIEWLSTLDGYDSQRFVLCHPDLDSQNIFVNQEGNICGIIDWERVAVVPECLGNLSYPAFLARDWDPTAYAYDPEGTTDVNELDNSPEELMALRSAYQESITRALLQNKVLSGSSVSESPRWTRRSLAIRNLKIAADNLLSTHGIVEKVFGKIQDFLSKQQKSVDMKDRSLYDIACDLADGNMNDEVLSLLKEGFLGLCETGLG</sequence>
<keyword evidence="3" id="KW-1185">Reference proteome</keyword>
<dbReference type="GO" id="GO:0016301">
    <property type="term" value="F:kinase activity"/>
    <property type="evidence" value="ECO:0007669"/>
    <property type="project" value="UniProtKB-KW"/>
</dbReference>
<evidence type="ECO:0000313" key="2">
    <source>
        <dbReference type="EMBL" id="KAE8145895.1"/>
    </source>
</evidence>
<evidence type="ECO:0000259" key="1">
    <source>
        <dbReference type="Pfam" id="PF01636"/>
    </source>
</evidence>
<dbReference type="EMBL" id="ML742303">
    <property type="protein sequence ID" value="KAE8145895.1"/>
    <property type="molecule type" value="Genomic_DNA"/>
</dbReference>
<proteinExistence type="predicted"/>
<gene>
    <name evidence="2" type="ORF">BDV25DRAFT_163605</name>
</gene>
<dbReference type="SUPFAM" id="SSF56112">
    <property type="entry name" value="Protein kinase-like (PK-like)"/>
    <property type="match status" value="1"/>
</dbReference>
<dbReference type="PANTHER" id="PTHR21310:SF51">
    <property type="entry name" value="AMINOGLYCOSIDE PHOSPHOTRANSFERASE DOMAIN-CONTAINING PROTEIN"/>
    <property type="match status" value="1"/>
</dbReference>
<reference evidence="2 3" key="1">
    <citation type="submission" date="2019-04" db="EMBL/GenBank/DDBJ databases">
        <title>Friends and foes A comparative genomics study of 23 Aspergillus species from section Flavi.</title>
        <authorList>
            <consortium name="DOE Joint Genome Institute"/>
            <person name="Kjaerbolling I."/>
            <person name="Vesth T."/>
            <person name="Frisvad J.C."/>
            <person name="Nybo J.L."/>
            <person name="Theobald S."/>
            <person name="Kildgaard S."/>
            <person name="Isbrandt T."/>
            <person name="Kuo A."/>
            <person name="Sato A."/>
            <person name="Lyhne E.K."/>
            <person name="Kogle M.E."/>
            <person name="Wiebenga A."/>
            <person name="Kun R.S."/>
            <person name="Lubbers R.J."/>
            <person name="Makela M.R."/>
            <person name="Barry K."/>
            <person name="Chovatia M."/>
            <person name="Clum A."/>
            <person name="Daum C."/>
            <person name="Haridas S."/>
            <person name="He G."/>
            <person name="LaButti K."/>
            <person name="Lipzen A."/>
            <person name="Mondo S."/>
            <person name="Riley R."/>
            <person name="Salamov A."/>
            <person name="Simmons B.A."/>
            <person name="Magnuson J.K."/>
            <person name="Henrissat B."/>
            <person name="Mortensen U.H."/>
            <person name="Larsen T.O."/>
            <person name="Devries R.P."/>
            <person name="Grigoriev I.V."/>
            <person name="Machida M."/>
            <person name="Baker S.E."/>
            <person name="Andersen M.R."/>
        </authorList>
    </citation>
    <scope>NUCLEOTIDE SEQUENCE [LARGE SCALE GENOMIC DNA]</scope>
    <source>
        <strain evidence="2 3">IBT 18842</strain>
    </source>
</reference>
<dbReference type="InterPro" id="IPR002575">
    <property type="entry name" value="Aminoglycoside_PTrfase"/>
</dbReference>
<dbReference type="AlphaFoldDB" id="A0A5N6THS5"/>
<feature type="domain" description="Aminoglycoside phosphotransferase" evidence="1">
    <location>
        <begin position="167"/>
        <end position="372"/>
    </location>
</feature>
<dbReference type="Proteomes" id="UP000325780">
    <property type="component" value="Unassembled WGS sequence"/>
</dbReference>